<dbReference type="GO" id="GO:0031177">
    <property type="term" value="F:phosphopantetheine binding"/>
    <property type="evidence" value="ECO:0007669"/>
    <property type="project" value="InterPro"/>
</dbReference>
<proteinExistence type="inferred from homology"/>
<dbReference type="InterPro" id="IPR006162">
    <property type="entry name" value="Ppantetheine_attach_site"/>
</dbReference>
<dbReference type="Gene3D" id="2.30.38.10">
    <property type="entry name" value="Luciferase, Domain 3"/>
    <property type="match status" value="2"/>
</dbReference>
<dbReference type="FunFam" id="3.40.50.980:FF:000001">
    <property type="entry name" value="Non-ribosomal peptide synthetase"/>
    <property type="match status" value="2"/>
</dbReference>
<dbReference type="GO" id="GO:0044550">
    <property type="term" value="P:secondary metabolite biosynthetic process"/>
    <property type="evidence" value="ECO:0007669"/>
    <property type="project" value="UniProtKB-ARBA"/>
</dbReference>
<dbReference type="GO" id="GO:0005829">
    <property type="term" value="C:cytosol"/>
    <property type="evidence" value="ECO:0007669"/>
    <property type="project" value="TreeGrafter"/>
</dbReference>
<dbReference type="EMBL" id="JACHIA010000002">
    <property type="protein sequence ID" value="MBB6069456.1"/>
    <property type="molecule type" value="Genomic_DNA"/>
</dbReference>
<organism evidence="6 7">
    <name type="scientific">Longimicrobium terrae</name>
    <dbReference type="NCBI Taxonomy" id="1639882"/>
    <lineage>
        <taxon>Bacteria</taxon>
        <taxon>Pseudomonadati</taxon>
        <taxon>Gemmatimonadota</taxon>
        <taxon>Longimicrobiia</taxon>
        <taxon>Longimicrobiales</taxon>
        <taxon>Longimicrobiaceae</taxon>
        <taxon>Longimicrobium</taxon>
    </lineage>
</organism>
<evidence type="ECO:0000313" key="6">
    <source>
        <dbReference type="EMBL" id="MBB6069456.1"/>
    </source>
</evidence>
<keyword evidence="4" id="KW-0597">Phosphoprotein</keyword>
<dbReference type="InterPro" id="IPR020806">
    <property type="entry name" value="PKS_PP-bd"/>
</dbReference>
<dbReference type="PROSITE" id="PS00012">
    <property type="entry name" value="PHOSPHOPANTETHEINE"/>
    <property type="match status" value="2"/>
</dbReference>
<dbReference type="CDD" id="cd05930">
    <property type="entry name" value="A_NRPS"/>
    <property type="match status" value="1"/>
</dbReference>
<dbReference type="NCBIfam" id="NF003417">
    <property type="entry name" value="PRK04813.1"/>
    <property type="match status" value="2"/>
</dbReference>
<dbReference type="InterPro" id="IPR020845">
    <property type="entry name" value="AMP-binding_CS"/>
</dbReference>
<name>A0A841GX66_9BACT</name>
<dbReference type="GO" id="GO:0003824">
    <property type="term" value="F:catalytic activity"/>
    <property type="evidence" value="ECO:0007669"/>
    <property type="project" value="InterPro"/>
</dbReference>
<dbReference type="FunFam" id="3.30.559.10:FF:000012">
    <property type="entry name" value="Non-ribosomal peptide synthetase"/>
    <property type="match status" value="2"/>
</dbReference>
<comment type="cofactor">
    <cofactor evidence="1">
        <name>pantetheine 4'-phosphate</name>
        <dbReference type="ChEBI" id="CHEBI:47942"/>
    </cofactor>
</comment>
<sequence length="2611" mass="280327">MPQAQSQEPSQDMADQDVFTFPLSHAQQGLWLLSQLQLQSPAYHIPAGYRLSGPLDVYVLRRAVDEIVARHEVLRTTFAMLDGEPVQVVSPPRPVALSVQDLSALDPAGREAAAEAYAADEASRPFDLGRGPLLRLALVRLADDDHLLLVTAHHLVYDGWSEGVFVRELAALYAAFLAGGESPLEEPPVQYGDYAHWEREWVASDEGETALAYWRARLADAPDVTALPTDRPRPEEPAFAGARHDFHIPAETARRLAAVARGEGATLAGALLAAWSVLLRAVTGHEHVFVGSPAANRSKVELEGLIGFFVDALVLGVDVSGDPPFREVVRRAGETLMGARENALPFAHLVDALKPRRDPGRNPFFQVLFNWDSASPQGALPLGGGVTLRTRGVSTGTAQFDLVLSLMETNDGVAGSLLYQTQLFDAATAERLVNHLLAVVRRAAEDPARRASALPLDDGARRVLDTWNDTAREYPGAGETLHARIAAQAAATPDAVAVEGEDESLTYAQLEARASQLAHRLRDLGVRRESVVAIHLERSPEMVVAALAALKAGGAYLPVDPSYPVERRRFMLRDAGVRALVTTEALHSTLPVPFAVRVVCVDSDREVRNYPESAPEGGAGPDSLAYVIYTSGSTGRPKGAMNAHRGVVNRLLWMQDAYGLGAGDAVLQKTPFSFDVSVWELFWPLMTGARLVLARPEGHRDPGYLRDRVVARGVTTMHFVPSMLRAFLEADGIEACAPVLRRVVCSGEALPPELAARFFQRLPGVELHNLYGPTECAVDVTAHACDPVADAESVPIGRPVANTRIYVVDRHGAPVPPGFPGELCIGGVQVGRGYLARPSLTAAAFVPDPFGAPGARMYRTGDLARHRADGEVEYLGRIDHQVKVRGFRIELGEIEAALAAHPGVRAAAAAARDDGRGGMRLAAYVVPSGERAPGAAELRAFLADRLPEHMVPGAFVSMDALPLNPSGKLDRRALPEPADGRGAMDEAYAAPRTVAEDTLAAVWGGVLGIDKVGIHDNFFALGGDSILSLRIAALARERGVPVTLRQVFRNPTIARLALAVEAERGGGEAEVRTEPFSLVSAEDRARLPEGVVDAYPLSRTQLGMLYHQERDADAPLYHGLTSFHVRIPFDAEAMERAMLHVVRRHPNLRTGFDLHGFSEPLQIVYALPVSLIHLHDLRHLSGEEQRAELERFFAAEQDNAFDLPVPPQIRFHVHRRTDATVEFTLVENHAVSDGWSLHTVIADLLASYFALLRGEDLPDLGELRTTFRDFIALERRALESGEARAFWRAQMEGYDPAPLAGGADVTAEGPRVHKEDRRLRGRLLRGLRAVARREAVPLKSVLLAAHLRVLSAFRGQTDVVTGLSVNGRPETTDSDRVSGLFLNAVPLRADLAGGTWRALVRRVHEAELALMPHRRYPLSAIQAETGGRSLFDASFVYLNFHVLGGHVGGGEMKVLETSAVLEETNFSLMTSFQHAPGNDRRVVLTVEGDRRVLGDARVLEITEAYLRVLHAIAADPDGRFEALELVDGAARTAWAERSAGPDAALAPLPRPVHRAFEARAAAAPDAPCVEGAEGSMTYGQVDALANRLAHRLQALGVGPESRVAVVMDRVPALVPAVLAAWKAGAAYVPADPAHPQERLHWLLRDCGARAVVTLSRWADRVAEAGIPVFVLDAEPLDSFAATAPVDADDPRRLAYIVYTSGTTGRPKGVAVEHGQVMHYVSAAARRLDLPQGGRWGMASTFAADLGNTVLFPALCAGGTLRVLSEAEATEPDTLAAALDGRPLDVLKIVPAHLQALLAGERAEAVLPRRALVLGGDRAAWPLVERVRAAVPGVRVHNHYGPTETTVGVLAGELLADAPGRAAQPPLGRPLGQAGAYLLDAHLHPVADGVAGELVFGGPTVARGYAGQPALTAERFVPDPFADTPGARMYRTGDRARALADGTLEFLGRADGQVKVRGYRVEPAEVEALLRAHPAVAQAAAGARGEGEDARLMAWVAAAEGADASDAVLRPYLEAHLPGYMIPSHLVLLPALPLTANGKVDRRALPDPGAAASAGEDDAPVPPRGEIESVLADLWAAVLKVPSVGVYDGFFALGGDSIRAILLVARVRKAFGVSIPVQELLAAQTVAGVAGLVEMALHASAAPAEPIVPLPRDGVLAVSFAQQRLWFTHLLDPASPAHTIPHTLRLRGSLNVDAWRRALNEIVRRHEVLRTTYPMVDGEPRVVVRDELHLPVPVIDLGGPADAETALREAATAEVWKPFDLEAGPLVRAALFRAADDDHGAVIALHHIVYDGWSAGVLLRELAALYGAYAAGEESPLAPLPVQYADFAAWQRARLEAGLEDEVAWWADRLRGVQPLALPTDRPRPAVQSYRGAAEGVALSAELTDALHALARREGVTPFMLVLAAWAGVLGRRAGQDDVVVGVPVVVHRDRAELNDVIGLFLNSLALRLDLSGAPSFRELLRRARSAALEGFAHQEVPFEKVVEALALPRDTSRNPVFQAWFNHSAVPREPLALAGLQASGLDAGEPAVKFDVRLSAEEVNGRTALNLAYNADLFDRGTAAGLLDELRRLLEGAAANPAAPVAELCGAAAPDPDSFRLHLKGVRRKAVTLET</sequence>
<dbReference type="Gene3D" id="3.30.300.30">
    <property type="match status" value="2"/>
</dbReference>
<dbReference type="FunFam" id="2.30.38.10:FF:000001">
    <property type="entry name" value="Non-ribosomal peptide synthetase PvdI"/>
    <property type="match status" value="1"/>
</dbReference>
<dbReference type="Gene3D" id="3.30.559.30">
    <property type="entry name" value="Nonribosomal peptide synthetase, condensation domain"/>
    <property type="match status" value="3"/>
</dbReference>
<evidence type="ECO:0000256" key="1">
    <source>
        <dbReference type="ARBA" id="ARBA00001957"/>
    </source>
</evidence>
<evidence type="ECO:0000313" key="7">
    <source>
        <dbReference type="Proteomes" id="UP000582837"/>
    </source>
</evidence>
<dbReference type="NCBIfam" id="TIGR01733">
    <property type="entry name" value="AA-adenyl-dom"/>
    <property type="match status" value="2"/>
</dbReference>
<dbReference type="CDD" id="cd17646">
    <property type="entry name" value="A_NRPS_AB3403-like"/>
    <property type="match status" value="1"/>
</dbReference>
<dbReference type="FunFam" id="3.40.50.980:FF:000002">
    <property type="entry name" value="Enterobactin synthetase component F"/>
    <property type="match status" value="1"/>
</dbReference>
<dbReference type="RefSeq" id="WP_170037624.1">
    <property type="nucleotide sequence ID" value="NZ_JABDTL010000002.1"/>
</dbReference>
<protein>
    <submittedName>
        <fullName evidence="6">Amino acid adenylation domain-containing protein</fullName>
    </submittedName>
</protein>
<dbReference type="InterPro" id="IPR025110">
    <property type="entry name" value="AMP-bd_C"/>
</dbReference>
<dbReference type="InterPro" id="IPR000873">
    <property type="entry name" value="AMP-dep_synth/lig_dom"/>
</dbReference>
<dbReference type="FunFam" id="3.40.50.12780:FF:000012">
    <property type="entry name" value="Non-ribosomal peptide synthetase"/>
    <property type="match status" value="1"/>
</dbReference>
<feature type="domain" description="Carrier" evidence="5">
    <location>
        <begin position="990"/>
        <end position="1064"/>
    </location>
</feature>
<dbReference type="Gene3D" id="1.10.1200.10">
    <property type="entry name" value="ACP-like"/>
    <property type="match status" value="2"/>
</dbReference>
<dbReference type="InterPro" id="IPR045851">
    <property type="entry name" value="AMP-bd_C_sf"/>
</dbReference>
<dbReference type="SUPFAM" id="SSF52777">
    <property type="entry name" value="CoA-dependent acyltransferases"/>
    <property type="match status" value="6"/>
</dbReference>
<dbReference type="InterPro" id="IPR010071">
    <property type="entry name" value="AA_adenyl_dom"/>
</dbReference>
<dbReference type="FunFam" id="1.10.1200.10:FF:000005">
    <property type="entry name" value="Nonribosomal peptide synthetase 1"/>
    <property type="match status" value="1"/>
</dbReference>
<dbReference type="Pfam" id="PF00550">
    <property type="entry name" value="PP-binding"/>
    <property type="match status" value="2"/>
</dbReference>
<dbReference type="PANTHER" id="PTHR45527">
    <property type="entry name" value="NONRIBOSOMAL PEPTIDE SYNTHETASE"/>
    <property type="match status" value="1"/>
</dbReference>
<keyword evidence="7" id="KW-1185">Reference proteome</keyword>
<keyword evidence="3" id="KW-0596">Phosphopantetheine</keyword>
<comment type="similarity">
    <text evidence="2">Belongs to the ATP-dependent AMP-binding enzyme family.</text>
</comment>
<evidence type="ECO:0000256" key="4">
    <source>
        <dbReference type="ARBA" id="ARBA00022553"/>
    </source>
</evidence>
<dbReference type="CDD" id="cd19531">
    <property type="entry name" value="LCL_NRPS-like"/>
    <property type="match status" value="2"/>
</dbReference>
<dbReference type="InterPro" id="IPR036736">
    <property type="entry name" value="ACP-like_sf"/>
</dbReference>
<dbReference type="Pfam" id="PF13193">
    <property type="entry name" value="AMP-binding_C"/>
    <property type="match status" value="2"/>
</dbReference>
<reference evidence="6 7" key="1">
    <citation type="submission" date="2020-08" db="EMBL/GenBank/DDBJ databases">
        <title>Genomic Encyclopedia of Type Strains, Phase IV (KMG-IV): sequencing the most valuable type-strain genomes for metagenomic binning, comparative biology and taxonomic classification.</title>
        <authorList>
            <person name="Goeker M."/>
        </authorList>
    </citation>
    <scope>NUCLEOTIDE SEQUENCE [LARGE SCALE GENOMIC DNA]</scope>
    <source>
        <strain evidence="6 7">DSM 29007</strain>
    </source>
</reference>
<dbReference type="InterPro" id="IPR001242">
    <property type="entry name" value="Condensation_dom"/>
</dbReference>
<dbReference type="GO" id="GO:0072330">
    <property type="term" value="P:monocarboxylic acid biosynthetic process"/>
    <property type="evidence" value="ECO:0007669"/>
    <property type="project" value="UniProtKB-ARBA"/>
</dbReference>
<dbReference type="SUPFAM" id="SSF56801">
    <property type="entry name" value="Acetyl-CoA synthetase-like"/>
    <property type="match status" value="2"/>
</dbReference>
<dbReference type="Pfam" id="PF00501">
    <property type="entry name" value="AMP-binding"/>
    <property type="match status" value="2"/>
</dbReference>
<dbReference type="InterPro" id="IPR009081">
    <property type="entry name" value="PP-bd_ACP"/>
</dbReference>
<dbReference type="PROSITE" id="PS50075">
    <property type="entry name" value="CARRIER"/>
    <property type="match status" value="2"/>
</dbReference>
<comment type="caution">
    <text evidence="6">The sequence shown here is derived from an EMBL/GenBank/DDBJ whole genome shotgun (WGS) entry which is preliminary data.</text>
</comment>
<dbReference type="InterPro" id="IPR023213">
    <property type="entry name" value="CAT-like_dom_sf"/>
</dbReference>
<feature type="domain" description="Carrier" evidence="5">
    <location>
        <begin position="2061"/>
        <end position="2136"/>
    </location>
</feature>
<evidence type="ECO:0000259" key="5">
    <source>
        <dbReference type="PROSITE" id="PS50075"/>
    </source>
</evidence>
<dbReference type="FunFam" id="1.10.1200.10:FF:000016">
    <property type="entry name" value="Non-ribosomal peptide synthase"/>
    <property type="match status" value="1"/>
</dbReference>
<dbReference type="PROSITE" id="PS00455">
    <property type="entry name" value="AMP_BINDING"/>
    <property type="match status" value="2"/>
</dbReference>
<dbReference type="Pfam" id="PF00668">
    <property type="entry name" value="Condensation"/>
    <property type="match status" value="3"/>
</dbReference>
<accession>A0A841GX66</accession>
<dbReference type="FunFam" id="3.30.300.30:FF:000010">
    <property type="entry name" value="Enterobactin synthetase component F"/>
    <property type="match status" value="1"/>
</dbReference>
<dbReference type="SMART" id="SM00823">
    <property type="entry name" value="PKS_PP"/>
    <property type="match status" value="2"/>
</dbReference>
<evidence type="ECO:0000256" key="3">
    <source>
        <dbReference type="ARBA" id="ARBA00022450"/>
    </source>
</evidence>
<dbReference type="SUPFAM" id="SSF47336">
    <property type="entry name" value="ACP-like"/>
    <property type="match status" value="2"/>
</dbReference>
<dbReference type="Proteomes" id="UP000582837">
    <property type="component" value="Unassembled WGS sequence"/>
</dbReference>
<dbReference type="GO" id="GO:0043041">
    <property type="term" value="P:amino acid activation for nonribosomal peptide biosynthetic process"/>
    <property type="evidence" value="ECO:0007669"/>
    <property type="project" value="TreeGrafter"/>
</dbReference>
<dbReference type="Gene3D" id="3.30.559.10">
    <property type="entry name" value="Chloramphenicol acetyltransferase-like domain"/>
    <property type="match status" value="3"/>
</dbReference>
<evidence type="ECO:0000256" key="2">
    <source>
        <dbReference type="ARBA" id="ARBA00006432"/>
    </source>
</evidence>
<dbReference type="PANTHER" id="PTHR45527:SF1">
    <property type="entry name" value="FATTY ACID SYNTHASE"/>
    <property type="match status" value="1"/>
</dbReference>
<gene>
    <name evidence="6" type="ORF">HNQ61_001071</name>
</gene>
<dbReference type="Gene3D" id="3.40.50.980">
    <property type="match status" value="4"/>
</dbReference>